<protein>
    <submittedName>
        <fullName evidence="1">Uncharacterized protein</fullName>
    </submittedName>
</protein>
<keyword evidence="2" id="KW-1185">Reference proteome</keyword>
<proteinExistence type="predicted"/>
<evidence type="ECO:0000313" key="1">
    <source>
        <dbReference type="EMBL" id="KAL0957526.1"/>
    </source>
</evidence>
<accession>A0ABR3JP48</accession>
<comment type="caution">
    <text evidence="1">The sequence shown here is derived from an EMBL/GenBank/DDBJ whole genome shotgun (WGS) entry which is preliminary data.</text>
</comment>
<dbReference type="Proteomes" id="UP001556367">
    <property type="component" value="Unassembled WGS sequence"/>
</dbReference>
<organism evidence="1 2">
    <name type="scientific">Hohenbuehelia grisea</name>
    <dbReference type="NCBI Taxonomy" id="104357"/>
    <lineage>
        <taxon>Eukaryota</taxon>
        <taxon>Fungi</taxon>
        <taxon>Dikarya</taxon>
        <taxon>Basidiomycota</taxon>
        <taxon>Agaricomycotina</taxon>
        <taxon>Agaricomycetes</taxon>
        <taxon>Agaricomycetidae</taxon>
        <taxon>Agaricales</taxon>
        <taxon>Pleurotineae</taxon>
        <taxon>Pleurotaceae</taxon>
        <taxon>Hohenbuehelia</taxon>
    </lineage>
</organism>
<sequence>MLLSLRSDDNMLHAHALGCYVSVYHAATGQRVRGAKLASAAQAMKWLEHNGIAVLILKLQDGLTYLSFRRDVPFIYTPAALCYCLTDEWYATVLWQDLFVCIDFSGQEAVCIGRGGMKSLHQALIKSYQPVARFLEEKDIACRSVERCRHELCIRLLGDGDISDIDG</sequence>
<dbReference type="EMBL" id="JASNQZ010000005">
    <property type="protein sequence ID" value="KAL0957526.1"/>
    <property type="molecule type" value="Genomic_DNA"/>
</dbReference>
<gene>
    <name evidence="1" type="ORF">HGRIS_001317</name>
</gene>
<name>A0ABR3JP48_9AGAR</name>
<evidence type="ECO:0000313" key="2">
    <source>
        <dbReference type="Proteomes" id="UP001556367"/>
    </source>
</evidence>
<reference evidence="2" key="1">
    <citation type="submission" date="2024-06" db="EMBL/GenBank/DDBJ databases">
        <title>Multi-omics analyses provide insights into the biosynthesis of the anticancer antibiotic pleurotin in Hohenbuehelia grisea.</title>
        <authorList>
            <person name="Weaver J.A."/>
            <person name="Alberti F."/>
        </authorList>
    </citation>
    <scope>NUCLEOTIDE SEQUENCE [LARGE SCALE GENOMIC DNA]</scope>
    <source>
        <strain evidence="2">T-177</strain>
    </source>
</reference>